<dbReference type="Pfam" id="PF13426">
    <property type="entry name" value="PAS_9"/>
    <property type="match status" value="3"/>
</dbReference>
<dbReference type="Gene3D" id="3.30.565.10">
    <property type="entry name" value="Histidine kinase-like ATPase, C-terminal domain"/>
    <property type="match status" value="1"/>
</dbReference>
<feature type="transmembrane region" description="Helical" evidence="6">
    <location>
        <begin position="50"/>
        <end position="66"/>
    </location>
</feature>
<dbReference type="CDD" id="cd00082">
    <property type="entry name" value="HisKA"/>
    <property type="match status" value="1"/>
</dbReference>
<feature type="domain" description="PAC" evidence="9">
    <location>
        <begin position="1258"/>
        <end position="1309"/>
    </location>
</feature>
<dbReference type="PROSITE" id="PS50109">
    <property type="entry name" value="HIS_KIN"/>
    <property type="match status" value="1"/>
</dbReference>
<evidence type="ECO:0000259" key="8">
    <source>
        <dbReference type="PROSITE" id="PS50112"/>
    </source>
</evidence>
<evidence type="ECO:0000256" key="3">
    <source>
        <dbReference type="ARBA" id="ARBA00022553"/>
    </source>
</evidence>
<evidence type="ECO:0000256" key="4">
    <source>
        <dbReference type="ARBA" id="ARBA00022679"/>
    </source>
</evidence>
<dbReference type="CDD" id="cd00130">
    <property type="entry name" value="PAS"/>
    <property type="match status" value="8"/>
</dbReference>
<dbReference type="SUPFAM" id="SSF55874">
    <property type="entry name" value="ATPase domain of HSP90 chaperone/DNA topoisomerase II/histidine kinase"/>
    <property type="match status" value="1"/>
</dbReference>
<dbReference type="SMART" id="SM00388">
    <property type="entry name" value="HisKA"/>
    <property type="match status" value="1"/>
</dbReference>
<dbReference type="InterPro" id="IPR001610">
    <property type="entry name" value="PAC"/>
</dbReference>
<feature type="transmembrane region" description="Helical" evidence="6">
    <location>
        <begin position="12"/>
        <end position="30"/>
    </location>
</feature>
<dbReference type="InterPro" id="IPR052162">
    <property type="entry name" value="Sensor_kinase/Photoreceptor"/>
</dbReference>
<evidence type="ECO:0000259" key="9">
    <source>
        <dbReference type="PROSITE" id="PS50113"/>
    </source>
</evidence>
<feature type="domain" description="Histidine kinase" evidence="7">
    <location>
        <begin position="1465"/>
        <end position="1679"/>
    </location>
</feature>
<dbReference type="PANTHER" id="PTHR43304">
    <property type="entry name" value="PHYTOCHROME-LIKE PROTEIN CPH1"/>
    <property type="match status" value="1"/>
</dbReference>
<dbReference type="InterPro" id="IPR003594">
    <property type="entry name" value="HATPase_dom"/>
</dbReference>
<feature type="transmembrane region" description="Helical" evidence="6">
    <location>
        <begin position="184"/>
        <end position="204"/>
    </location>
</feature>
<feature type="transmembrane region" description="Helical" evidence="6">
    <location>
        <begin position="78"/>
        <end position="96"/>
    </location>
</feature>
<evidence type="ECO:0000313" key="10">
    <source>
        <dbReference type="EMBL" id="MCQ8126838.1"/>
    </source>
</evidence>
<sequence>MQYTSALLISRSAGIFTIALGFIVLCGWALDINMLKSVLPGLTTMKPNTAVGFMLTGISLSMLTIAPDKGIAKWISQMTAWLVISFGILTFVQYIFDLNLAIDNLLFQVPPGASYSNQHPARMTPQTALLFSIFSGSILLLGKRQTQAIVQYAVLAISAVPVLTMLGYLFGIQTMPLIGAYKPAAIHTTVGFLLLSAGILATTAETGVFARWRYKLPNIAFGLALALLSLAVAATILNSRRAAESGNRHIKLYEVLWRLEKVAAEAEQSIAANRGFVITGHETFITSLEHSRIRLHANLAEIRNLTTDPEQLKQLSVLESLIAVRNRIGDDIIRLRQEKGLREAADLLGQGEGERINRQIRTKMDAIILAEKNSLAQLENQARTDENHALIALSFALLTGLCLIGFGLVSLKMQIRQHKLTEAERNRLIAILESTTDFVSTADLQANITYINRAGRAMLALGDRPVSELVIADLHPAWALEIISGQGIPAAKLQGSWQGETALLTSAGREIPVSQVILANRDARGEINFLSTVMRDISDLKTAQKALAESEQRYRLLSEYAPEAIMVLDVDKKCFVDANSNTLQLFGVSREQLPHCTPVTLSPPRQADGRLSAEAAEDKIREALAGGAPVFEWIHLNAAGREIPCEIRLLRMPMEGRNLIRGSISDISNRKNAENALRIRDNALKTSLNAVAMADLYGNLTYVNDSFLALWGYADAGETLGKPATILWQAPALAQEIMTAMINTKQSWRGQLTGLKKSGELFEVEISGNIAYDKDGKPIAMIASFLDISERYRLEELQRQMLQRFDTLANASPALIWTSGLDKQCDWFNRCWLEFTGRTFEQEKGNGWTEGVHPEDFEHCLSTYVSAFDARQPFAMEYRLRRHDGEYRWLFDQGLPRHDANGEFIGYIGSCMDITEEKHTRDELNVSEQRLRLALRAANQGMFDLDLESGKAIVSPEYPLMLGYDPDNFSETYTTWFERLHPDDRERVGKTYHSYIAGELREYKVEFRLRMRSGEWKWILSQGSVVEYTPDGQPLRMLGTHTDIDMRKLAEQKLQEREAFYRGVIEASPDSFWLVDTYGRLLQVSDSYCRRSGYSQNELLAMSIMDLDANMPSSEIVERIQLLKQEKHAVFESRHRAKDGSTWPVEVSTVFLPVAGGRFFSFIRDISERKRAENNLRQLYDLQSKIASRLPGVIYQYKLRPDGSSCFPYASEAIRDIYRATPESVAEDASAVLAVLHPDDFQGIIDSIRISAETLEPWQYEYRVRYADGTERWLFGNSLPEREADDSVVWFGFITDITERKRLENQLRTSEFSLKEAQRLAQIGSWELDLINNKLDWSEEIFRIFELDPAQFSASYEAFLETVHPEDRALVNTAYLDSVKNHGNYNIIHRLQTTDGRIKYVHERGETFYRQDQAIRSIGTVQDITQAKLAEQELLLYRNHLETLVTKRTAELEAVNQELEAFAYSVSHDLRAPLRGIDGFSQALLEDYGDKLDGTGRNYLERVRGASQRMGILIDDLLKLSRITRAILKHAPVDLSSLADTVLRQLREANPEHQVETRIEPGMRVNGDPGLLKIALENLLGNAWKYSAKQANPRIECGSLAQNGETVYYIGDNGAGFDMHYADKLFRPFQRLHHRDQFEGTGIGLATVKRIIHRHGGRIWAESEVDQKTTFYFTLAREELTDDNQQPRREA</sequence>
<evidence type="ECO:0000256" key="5">
    <source>
        <dbReference type="ARBA" id="ARBA00022777"/>
    </source>
</evidence>
<feature type="domain" description="PAC" evidence="9">
    <location>
        <begin position="1385"/>
        <end position="1436"/>
    </location>
</feature>
<evidence type="ECO:0000259" key="7">
    <source>
        <dbReference type="PROSITE" id="PS50109"/>
    </source>
</evidence>
<keyword evidence="5" id="KW-0418">Kinase</keyword>
<protein>
    <recommendedName>
        <fullName evidence="2">histidine kinase</fullName>
        <ecNumber evidence="2">2.7.13.3</ecNumber>
    </recommendedName>
</protein>
<dbReference type="InterPro" id="IPR013655">
    <property type="entry name" value="PAS_fold_3"/>
</dbReference>
<evidence type="ECO:0000256" key="2">
    <source>
        <dbReference type="ARBA" id="ARBA00012438"/>
    </source>
</evidence>
<dbReference type="InterPro" id="IPR000700">
    <property type="entry name" value="PAS-assoc_C"/>
</dbReference>
<dbReference type="SMART" id="SM00086">
    <property type="entry name" value="PAC"/>
    <property type="match status" value="7"/>
</dbReference>
<dbReference type="PANTHER" id="PTHR43304:SF1">
    <property type="entry name" value="PAC DOMAIN-CONTAINING PROTEIN"/>
    <property type="match status" value="1"/>
</dbReference>
<feature type="domain" description="PAC" evidence="9">
    <location>
        <begin position="1003"/>
        <end position="1056"/>
    </location>
</feature>
<dbReference type="SMART" id="SM00091">
    <property type="entry name" value="PAS"/>
    <property type="match status" value="7"/>
</dbReference>
<evidence type="ECO:0000313" key="11">
    <source>
        <dbReference type="Proteomes" id="UP001524586"/>
    </source>
</evidence>
<feature type="transmembrane region" description="Helical" evidence="6">
    <location>
        <begin position="216"/>
        <end position="237"/>
    </location>
</feature>
<gene>
    <name evidence="10" type="ORF">NP596_00095</name>
</gene>
<comment type="caution">
    <text evidence="10">The sequence shown here is derived from an EMBL/GenBank/DDBJ whole genome shotgun (WGS) entry which is preliminary data.</text>
</comment>
<dbReference type="InterPro" id="IPR013656">
    <property type="entry name" value="PAS_4"/>
</dbReference>
<dbReference type="InterPro" id="IPR005467">
    <property type="entry name" value="His_kinase_dom"/>
</dbReference>
<evidence type="ECO:0000256" key="6">
    <source>
        <dbReference type="SAM" id="Phobius"/>
    </source>
</evidence>
<feature type="domain" description="PAS" evidence="8">
    <location>
        <begin position="550"/>
        <end position="593"/>
    </location>
</feature>
<keyword evidence="6" id="KW-0472">Membrane</keyword>
<proteinExistence type="predicted"/>
<dbReference type="SUPFAM" id="SSF55785">
    <property type="entry name" value="PYP-like sensor domain (PAS domain)"/>
    <property type="match status" value="8"/>
</dbReference>
<dbReference type="Pfam" id="PF08448">
    <property type="entry name" value="PAS_4"/>
    <property type="match status" value="1"/>
</dbReference>
<dbReference type="Pfam" id="PF02518">
    <property type="entry name" value="HATPase_c"/>
    <property type="match status" value="1"/>
</dbReference>
<keyword evidence="11" id="KW-1185">Reference proteome</keyword>
<feature type="domain" description="PAC" evidence="9">
    <location>
        <begin position="746"/>
        <end position="800"/>
    </location>
</feature>
<dbReference type="EC" id="2.7.13.3" evidence="2"/>
<dbReference type="InterPro" id="IPR000014">
    <property type="entry name" value="PAS"/>
</dbReference>
<feature type="transmembrane region" description="Helical" evidence="6">
    <location>
        <begin position="389"/>
        <end position="411"/>
    </location>
</feature>
<keyword evidence="4" id="KW-0808">Transferase</keyword>
<dbReference type="Gene3D" id="1.10.287.130">
    <property type="match status" value="1"/>
</dbReference>
<dbReference type="SMART" id="SM00387">
    <property type="entry name" value="HATPase_c"/>
    <property type="match status" value="1"/>
</dbReference>
<keyword evidence="6" id="KW-0812">Transmembrane</keyword>
<dbReference type="RefSeq" id="WP_256613161.1">
    <property type="nucleotide sequence ID" value="NZ_JANIBK010000001.1"/>
</dbReference>
<accession>A0ABT1TZ43</accession>
<name>A0ABT1TZ43_9GAMM</name>
<feature type="domain" description="PAS" evidence="8">
    <location>
        <begin position="927"/>
        <end position="999"/>
    </location>
</feature>
<dbReference type="Pfam" id="PF08447">
    <property type="entry name" value="PAS_3"/>
    <property type="match status" value="4"/>
</dbReference>
<organism evidence="10 11">
    <name type="scientific">Methylomonas rivi</name>
    <dbReference type="NCBI Taxonomy" id="2952226"/>
    <lineage>
        <taxon>Bacteria</taxon>
        <taxon>Pseudomonadati</taxon>
        <taxon>Pseudomonadota</taxon>
        <taxon>Gammaproteobacteria</taxon>
        <taxon>Methylococcales</taxon>
        <taxon>Methylococcaceae</taxon>
        <taxon>Methylomonas</taxon>
    </lineage>
</organism>
<evidence type="ECO:0000256" key="1">
    <source>
        <dbReference type="ARBA" id="ARBA00000085"/>
    </source>
</evidence>
<dbReference type="EMBL" id="JANIBK010000001">
    <property type="protein sequence ID" value="MCQ8126838.1"/>
    <property type="molecule type" value="Genomic_DNA"/>
</dbReference>
<dbReference type="Gene3D" id="2.10.70.100">
    <property type="match status" value="1"/>
</dbReference>
<dbReference type="PRINTS" id="PR00344">
    <property type="entry name" value="BCTRLSENSOR"/>
</dbReference>
<dbReference type="PROSITE" id="PS50113">
    <property type="entry name" value="PAC"/>
    <property type="match status" value="7"/>
</dbReference>
<feature type="domain" description="PAS" evidence="8">
    <location>
        <begin position="1057"/>
        <end position="1107"/>
    </location>
</feature>
<dbReference type="NCBIfam" id="TIGR00229">
    <property type="entry name" value="sensory_box"/>
    <property type="match status" value="7"/>
</dbReference>
<dbReference type="Gene3D" id="3.30.450.20">
    <property type="entry name" value="PAS domain"/>
    <property type="match status" value="8"/>
</dbReference>
<dbReference type="InterPro" id="IPR035965">
    <property type="entry name" value="PAS-like_dom_sf"/>
</dbReference>
<dbReference type="PROSITE" id="PS50112">
    <property type="entry name" value="PAS"/>
    <property type="match status" value="3"/>
</dbReference>
<dbReference type="Pfam" id="PF05227">
    <property type="entry name" value="CHASE3"/>
    <property type="match status" value="1"/>
</dbReference>
<keyword evidence="6" id="KW-1133">Transmembrane helix</keyword>
<keyword evidence="3" id="KW-0597">Phosphoprotein</keyword>
<dbReference type="InterPro" id="IPR003661">
    <property type="entry name" value="HisK_dim/P_dom"/>
</dbReference>
<feature type="transmembrane region" description="Helical" evidence="6">
    <location>
        <begin position="149"/>
        <end position="172"/>
    </location>
</feature>
<dbReference type="CDD" id="cd19410">
    <property type="entry name" value="HK9-like_sensor"/>
    <property type="match status" value="1"/>
</dbReference>
<dbReference type="InterPro" id="IPR036097">
    <property type="entry name" value="HisK_dim/P_sf"/>
</dbReference>
<comment type="catalytic activity">
    <reaction evidence="1">
        <text>ATP + protein L-histidine = ADP + protein N-phospho-L-histidine.</text>
        <dbReference type="EC" id="2.7.13.3"/>
    </reaction>
</comment>
<reference evidence="10 11" key="1">
    <citation type="submission" date="2022-07" db="EMBL/GenBank/DDBJ databases">
        <title>Methylomonas rivi sp. nov., Methylomonas rosea sp. nov., Methylomonas aureus sp. nov. and Methylomonas subterranea sp. nov., four novel methanotrophs isolated from a freshwater creek and the deep terrestrial subsurface.</title>
        <authorList>
            <person name="Abin C."/>
            <person name="Sankaranarayanan K."/>
            <person name="Garner C."/>
            <person name="Sindelar R."/>
            <person name="Kotary K."/>
            <person name="Garner R."/>
            <person name="Barclay S."/>
            <person name="Lawson P."/>
            <person name="Krumholz L."/>
        </authorList>
    </citation>
    <scope>NUCLEOTIDE SEQUENCE [LARGE SCALE GENOMIC DNA]</scope>
    <source>
        <strain evidence="10 11">WSC-6</strain>
    </source>
</reference>
<feature type="domain" description="PAC" evidence="9">
    <location>
        <begin position="874"/>
        <end position="926"/>
    </location>
</feature>
<feature type="domain" description="PAC" evidence="9">
    <location>
        <begin position="497"/>
        <end position="549"/>
    </location>
</feature>
<dbReference type="InterPro" id="IPR036890">
    <property type="entry name" value="HATPase_C_sf"/>
</dbReference>
<dbReference type="Proteomes" id="UP001524586">
    <property type="component" value="Unassembled WGS sequence"/>
</dbReference>
<dbReference type="InterPro" id="IPR007891">
    <property type="entry name" value="CHASE3"/>
</dbReference>
<feature type="domain" description="PAC" evidence="9">
    <location>
        <begin position="1129"/>
        <end position="1178"/>
    </location>
</feature>
<dbReference type="SUPFAM" id="SSF47384">
    <property type="entry name" value="Homodimeric domain of signal transducing histidine kinase"/>
    <property type="match status" value="1"/>
</dbReference>
<dbReference type="InterPro" id="IPR004358">
    <property type="entry name" value="Sig_transdc_His_kin-like_C"/>
</dbReference>
<dbReference type="Pfam" id="PF00512">
    <property type="entry name" value="HisKA"/>
    <property type="match status" value="1"/>
</dbReference>